<comment type="caution">
    <text evidence="2">The sequence shown here is derived from an EMBL/GenBank/DDBJ whole genome shotgun (WGS) entry which is preliminary data.</text>
</comment>
<gene>
    <name evidence="2" type="ORF">BaRGS_00023815</name>
    <name evidence="1" type="ORF">BaRGS_00039791</name>
</gene>
<dbReference type="EMBL" id="JACVVK020000202">
    <property type="protein sequence ID" value="KAK7484895.1"/>
    <property type="molecule type" value="Genomic_DNA"/>
</dbReference>
<sequence>MPIYQHTPIATAITIKCPLTGWEVLAHVAVHSVVKHSHFSPLANRAGHRDWPVKDITLSNQNGARPGSIVWLFGVARHKGQRYGGVVGSEKDATDLTNGNRGKRTEQTYFY</sequence>
<name>A0ABD0KD37_9CAEN</name>
<proteinExistence type="predicted"/>
<evidence type="ECO:0000313" key="1">
    <source>
        <dbReference type="EMBL" id="KAK7451841.1"/>
    </source>
</evidence>
<accession>A0ABD0KD37</accession>
<dbReference type="EMBL" id="JACVVK020000723">
    <property type="protein sequence ID" value="KAK7451841.1"/>
    <property type="molecule type" value="Genomic_DNA"/>
</dbReference>
<evidence type="ECO:0000313" key="2">
    <source>
        <dbReference type="EMBL" id="KAK7484895.1"/>
    </source>
</evidence>
<protein>
    <submittedName>
        <fullName evidence="2">Uncharacterized protein</fullName>
    </submittedName>
</protein>
<dbReference type="AlphaFoldDB" id="A0ABD0KD37"/>
<reference evidence="2" key="1">
    <citation type="submission" date="2020-09" db="EMBL/GenBank/DDBJ databases">
        <authorList>
            <person name="Won Y."/>
        </authorList>
    </citation>
    <scope>NUCLEOTIDE SEQUENCE</scope>
    <source>
        <strain evidence="2">Wonlab-2016</strain>
        <tissue evidence="2">Foot muscle</tissue>
    </source>
</reference>
<organism evidence="2 3">
    <name type="scientific">Batillaria attramentaria</name>
    <dbReference type="NCBI Taxonomy" id="370345"/>
    <lineage>
        <taxon>Eukaryota</taxon>
        <taxon>Metazoa</taxon>
        <taxon>Spiralia</taxon>
        <taxon>Lophotrochozoa</taxon>
        <taxon>Mollusca</taxon>
        <taxon>Gastropoda</taxon>
        <taxon>Caenogastropoda</taxon>
        <taxon>Sorbeoconcha</taxon>
        <taxon>Cerithioidea</taxon>
        <taxon>Batillariidae</taxon>
        <taxon>Batillaria</taxon>
    </lineage>
</organism>
<evidence type="ECO:0000313" key="3">
    <source>
        <dbReference type="Proteomes" id="UP001519460"/>
    </source>
</evidence>
<reference evidence="2 3" key="2">
    <citation type="journal article" date="2023" name="Sci. Data">
        <title>Genome assembly of the Korean intertidal mud-creeper Batillaria attramentaria.</title>
        <authorList>
            <person name="Patra A.K."/>
            <person name="Ho P.T."/>
            <person name="Jun S."/>
            <person name="Lee S.J."/>
            <person name="Kim Y."/>
            <person name="Won Y.J."/>
        </authorList>
    </citation>
    <scope>NUCLEOTIDE SEQUENCE [LARGE SCALE GENOMIC DNA]</scope>
    <source>
        <strain evidence="2">Wonlab-2016</strain>
    </source>
</reference>
<dbReference type="Proteomes" id="UP001519460">
    <property type="component" value="Unassembled WGS sequence"/>
</dbReference>
<keyword evidence="3" id="KW-1185">Reference proteome</keyword>
<reference evidence="2" key="3">
    <citation type="submission" date="2023-01" db="EMBL/GenBank/DDBJ databases">
        <authorList>
            <person name="Patra A."/>
        </authorList>
    </citation>
    <scope>NUCLEOTIDE SEQUENCE</scope>
    <source>
        <strain evidence="2">Wonlab-2016</strain>
        <tissue evidence="2">Foot muscle</tissue>
    </source>
</reference>